<reference evidence="6 7" key="1">
    <citation type="journal article" date="2020" name="ISME J.">
        <title>Uncovering the hidden diversity of litter-decomposition mechanisms in mushroom-forming fungi.</title>
        <authorList>
            <person name="Floudas D."/>
            <person name="Bentzer J."/>
            <person name="Ahren D."/>
            <person name="Johansson T."/>
            <person name="Persson P."/>
            <person name="Tunlid A."/>
        </authorList>
    </citation>
    <scope>NUCLEOTIDE SEQUENCE [LARGE SCALE GENOMIC DNA]</scope>
    <source>
        <strain evidence="6 7">CBS 175.51</strain>
    </source>
</reference>
<dbReference type="PROSITE" id="PS51882">
    <property type="entry name" value="G_ALPHA"/>
    <property type="match status" value="1"/>
</dbReference>
<proteinExistence type="predicted"/>
<dbReference type="SUPFAM" id="SSF52540">
    <property type="entry name" value="P-loop containing nucleoside triphosphate hydrolases"/>
    <property type="match status" value="1"/>
</dbReference>
<comment type="caution">
    <text evidence="6">The sequence shown here is derived from an EMBL/GenBank/DDBJ whole genome shotgun (WGS) entry which is preliminary data.</text>
</comment>
<dbReference type="GO" id="GO:0003924">
    <property type="term" value="F:GTPase activity"/>
    <property type="evidence" value="ECO:0007669"/>
    <property type="project" value="InterPro"/>
</dbReference>
<dbReference type="PANTHER" id="PTHR10218:SF360">
    <property type="entry name" value="GUANINE NUCLEOTIDE-BINDING PROTEIN SUBUNIT ALPHA HOMOLOG"/>
    <property type="match status" value="1"/>
</dbReference>
<gene>
    <name evidence="6" type="ORF">D9611_012933</name>
</gene>
<evidence type="ECO:0000313" key="6">
    <source>
        <dbReference type="EMBL" id="KAF5334761.1"/>
    </source>
</evidence>
<dbReference type="FunFam" id="3.40.50.300:FF:000692">
    <property type="entry name" value="Guanine nucleotide-binding protein subunit alpha"/>
    <property type="match status" value="1"/>
</dbReference>
<dbReference type="PRINTS" id="PR00318">
    <property type="entry name" value="GPROTEINA"/>
</dbReference>
<dbReference type="GO" id="GO:0005737">
    <property type="term" value="C:cytoplasm"/>
    <property type="evidence" value="ECO:0007669"/>
    <property type="project" value="TreeGrafter"/>
</dbReference>
<sequence>MDSIIFLAPISCFDQTLAEDSKVNRLADSVTLWSEISTNPLLKSSNFILFLNKTDIFRRKLDAGVKLADYIVSYGKRPNNFESTTTYIRKKFGKLLQLFLSV</sequence>
<keyword evidence="3 5" id="KW-0342">GTP-binding</keyword>
<evidence type="ECO:0000313" key="7">
    <source>
        <dbReference type="Proteomes" id="UP000541558"/>
    </source>
</evidence>
<dbReference type="InterPro" id="IPR027417">
    <property type="entry name" value="P-loop_NTPase"/>
</dbReference>
<protein>
    <submittedName>
        <fullName evidence="6">Uncharacterized protein</fullName>
    </submittedName>
</protein>
<dbReference type="GO" id="GO:0007188">
    <property type="term" value="P:adenylate cyclase-modulating G protein-coupled receptor signaling pathway"/>
    <property type="evidence" value="ECO:0007669"/>
    <property type="project" value="TreeGrafter"/>
</dbReference>
<keyword evidence="1" id="KW-0479">Metal-binding</keyword>
<dbReference type="Pfam" id="PF00503">
    <property type="entry name" value="G-alpha"/>
    <property type="match status" value="1"/>
</dbReference>
<evidence type="ECO:0000256" key="5">
    <source>
        <dbReference type="PIRSR" id="PIRSR601019-1"/>
    </source>
</evidence>
<keyword evidence="2 5" id="KW-0547">Nucleotide-binding</keyword>
<dbReference type="OrthoDB" id="5817230at2759"/>
<evidence type="ECO:0000256" key="4">
    <source>
        <dbReference type="ARBA" id="ARBA00023224"/>
    </source>
</evidence>
<dbReference type="GO" id="GO:0001664">
    <property type="term" value="F:G protein-coupled receptor binding"/>
    <property type="evidence" value="ECO:0007669"/>
    <property type="project" value="TreeGrafter"/>
</dbReference>
<dbReference type="InterPro" id="IPR001019">
    <property type="entry name" value="Gprotein_alpha_su"/>
</dbReference>
<organism evidence="6 7">
    <name type="scientific">Ephemerocybe angulata</name>
    <dbReference type="NCBI Taxonomy" id="980116"/>
    <lineage>
        <taxon>Eukaryota</taxon>
        <taxon>Fungi</taxon>
        <taxon>Dikarya</taxon>
        <taxon>Basidiomycota</taxon>
        <taxon>Agaricomycotina</taxon>
        <taxon>Agaricomycetes</taxon>
        <taxon>Agaricomycetidae</taxon>
        <taxon>Agaricales</taxon>
        <taxon>Agaricineae</taxon>
        <taxon>Psathyrellaceae</taxon>
        <taxon>Ephemerocybe</taxon>
    </lineage>
</organism>
<accession>A0A8H5C491</accession>
<name>A0A8H5C491_9AGAR</name>
<evidence type="ECO:0000256" key="3">
    <source>
        <dbReference type="ARBA" id="ARBA00023134"/>
    </source>
</evidence>
<keyword evidence="4" id="KW-0807">Transducer</keyword>
<dbReference type="Proteomes" id="UP000541558">
    <property type="component" value="Unassembled WGS sequence"/>
</dbReference>
<dbReference type="GO" id="GO:0005525">
    <property type="term" value="F:GTP binding"/>
    <property type="evidence" value="ECO:0007669"/>
    <property type="project" value="UniProtKB-KW"/>
</dbReference>
<dbReference type="PANTHER" id="PTHR10218">
    <property type="entry name" value="GTP-BINDING PROTEIN ALPHA SUBUNIT"/>
    <property type="match status" value="1"/>
</dbReference>
<feature type="binding site" evidence="5">
    <location>
        <begin position="52"/>
        <end position="55"/>
    </location>
    <ligand>
        <name>GTP</name>
        <dbReference type="ChEBI" id="CHEBI:37565"/>
    </ligand>
</feature>
<dbReference type="EMBL" id="JAACJK010000066">
    <property type="protein sequence ID" value="KAF5334761.1"/>
    <property type="molecule type" value="Genomic_DNA"/>
</dbReference>
<evidence type="ECO:0000256" key="2">
    <source>
        <dbReference type="ARBA" id="ARBA00022741"/>
    </source>
</evidence>
<dbReference type="Gene3D" id="3.40.50.300">
    <property type="entry name" value="P-loop containing nucleotide triphosphate hydrolases"/>
    <property type="match status" value="1"/>
</dbReference>
<dbReference type="GO" id="GO:0046872">
    <property type="term" value="F:metal ion binding"/>
    <property type="evidence" value="ECO:0007669"/>
    <property type="project" value="UniProtKB-KW"/>
</dbReference>
<evidence type="ECO:0000256" key="1">
    <source>
        <dbReference type="ARBA" id="ARBA00022723"/>
    </source>
</evidence>
<keyword evidence="7" id="KW-1185">Reference proteome</keyword>
<dbReference type="AlphaFoldDB" id="A0A8H5C491"/>
<dbReference type="GO" id="GO:0031683">
    <property type="term" value="F:G-protein beta/gamma-subunit complex binding"/>
    <property type="evidence" value="ECO:0007669"/>
    <property type="project" value="InterPro"/>
</dbReference>
<dbReference type="GO" id="GO:0005834">
    <property type="term" value="C:heterotrimeric G-protein complex"/>
    <property type="evidence" value="ECO:0007669"/>
    <property type="project" value="TreeGrafter"/>
</dbReference>